<evidence type="ECO:0000313" key="9">
    <source>
        <dbReference type="Proteomes" id="UP000015354"/>
    </source>
</evidence>
<dbReference type="PANTHER" id="PTHR43035:SF1">
    <property type="entry name" value="FATTY ACID REPRESSION MUTANT PROTEIN 2-RELATED"/>
    <property type="match status" value="1"/>
</dbReference>
<keyword evidence="5" id="KW-0539">Nucleus</keyword>
<evidence type="ECO:0000256" key="4">
    <source>
        <dbReference type="ARBA" id="ARBA00023002"/>
    </source>
</evidence>
<dbReference type="SUPFAM" id="SSF55469">
    <property type="entry name" value="FMN-dependent nitroreductase-like"/>
    <property type="match status" value="1"/>
</dbReference>
<comment type="subcellular location">
    <subcellularLocation>
        <location evidence="2">Cytoplasm</location>
    </subcellularLocation>
    <subcellularLocation>
        <location evidence="1">Nucleus</location>
    </subcellularLocation>
</comment>
<keyword evidence="3" id="KW-0963">Cytoplasm</keyword>
<name>S9WB54_9TRYP</name>
<organism evidence="8 9">
    <name type="scientific">Strigomonas culicis</name>
    <dbReference type="NCBI Taxonomy" id="28005"/>
    <lineage>
        <taxon>Eukaryota</taxon>
        <taxon>Discoba</taxon>
        <taxon>Euglenozoa</taxon>
        <taxon>Kinetoplastea</taxon>
        <taxon>Metakinetoplastina</taxon>
        <taxon>Trypanosomatida</taxon>
        <taxon>Trypanosomatidae</taxon>
        <taxon>Strigomonadinae</taxon>
        <taxon>Strigomonas</taxon>
    </lineage>
</organism>
<protein>
    <submittedName>
        <fullName evidence="8">Nitroreductase</fullName>
    </submittedName>
</protein>
<reference evidence="8 9" key="1">
    <citation type="journal article" date="2013" name="PLoS ONE">
        <title>Predicting the Proteins of Angomonas deanei, Strigomonas culicis and Their Respective Endosymbionts Reveals New Aspects of the Trypanosomatidae Family.</title>
        <authorList>
            <person name="Motta M.C."/>
            <person name="Martins A.C."/>
            <person name="de Souza S.S."/>
            <person name="Catta-Preta C.M."/>
            <person name="Silva R."/>
            <person name="Klein C.C."/>
            <person name="de Almeida L.G."/>
            <person name="de Lima Cunha O."/>
            <person name="Ciapina L.P."/>
            <person name="Brocchi M."/>
            <person name="Colabardini A.C."/>
            <person name="de Araujo Lima B."/>
            <person name="Machado C.R."/>
            <person name="de Almeida Soares C.M."/>
            <person name="Probst C.M."/>
            <person name="de Menezes C.B."/>
            <person name="Thompson C.E."/>
            <person name="Bartholomeu D.C."/>
            <person name="Gradia D.F."/>
            <person name="Pavoni D.P."/>
            <person name="Grisard E.C."/>
            <person name="Fantinatti-Garboggini F."/>
            <person name="Marchini F.K."/>
            <person name="Rodrigues-Luiz G.F."/>
            <person name="Wagner G."/>
            <person name="Goldman G.H."/>
            <person name="Fietto J.L."/>
            <person name="Elias M.C."/>
            <person name="Goldman M.H."/>
            <person name="Sagot M.F."/>
            <person name="Pereira M."/>
            <person name="Stoco P.H."/>
            <person name="de Mendonca-Neto R.P."/>
            <person name="Teixeira S.M."/>
            <person name="Maciel T.E."/>
            <person name="de Oliveira Mendes T.A."/>
            <person name="Urmenyi T.P."/>
            <person name="de Souza W."/>
            <person name="Schenkman S."/>
            <person name="de Vasconcelos A.T."/>
        </authorList>
    </citation>
    <scope>NUCLEOTIDE SEQUENCE [LARGE SCALE GENOMIC DNA]</scope>
</reference>
<dbReference type="GO" id="GO:0005737">
    <property type="term" value="C:cytoplasm"/>
    <property type="evidence" value="ECO:0007669"/>
    <property type="project" value="UniProtKB-SubCell"/>
</dbReference>
<dbReference type="Pfam" id="PF00881">
    <property type="entry name" value="Nitroreductase"/>
    <property type="match status" value="1"/>
</dbReference>
<evidence type="ECO:0000256" key="6">
    <source>
        <dbReference type="SAM" id="SignalP"/>
    </source>
</evidence>
<comment type="caution">
    <text evidence="8">The sequence shown here is derived from an EMBL/GenBank/DDBJ whole genome shotgun (WGS) entry which is preliminary data.</text>
</comment>
<feature type="chain" id="PRO_5004559659" evidence="6">
    <location>
        <begin position="27"/>
        <end position="288"/>
    </location>
</feature>
<gene>
    <name evidence="8" type="ORF">STCU_02429</name>
</gene>
<accession>S9WB54</accession>
<dbReference type="InterPro" id="IPR029479">
    <property type="entry name" value="Nitroreductase"/>
</dbReference>
<evidence type="ECO:0000256" key="5">
    <source>
        <dbReference type="ARBA" id="ARBA00023242"/>
    </source>
</evidence>
<evidence type="ECO:0000256" key="3">
    <source>
        <dbReference type="ARBA" id="ARBA00022490"/>
    </source>
</evidence>
<keyword evidence="6" id="KW-0732">Signal</keyword>
<dbReference type="GO" id="GO:0005634">
    <property type="term" value="C:nucleus"/>
    <property type="evidence" value="ECO:0007669"/>
    <property type="project" value="UniProtKB-SubCell"/>
</dbReference>
<dbReference type="Gene3D" id="3.40.109.10">
    <property type="entry name" value="NADH Oxidase"/>
    <property type="match status" value="1"/>
</dbReference>
<feature type="domain" description="Nitroreductase" evidence="7">
    <location>
        <begin position="95"/>
        <end position="265"/>
    </location>
</feature>
<dbReference type="PANTHER" id="PTHR43035">
    <property type="entry name" value="FATTY ACID REPRESSION MUTANT PROTEIN 2-RELATED"/>
    <property type="match status" value="1"/>
</dbReference>
<dbReference type="FunFam" id="3.40.109.10:FF:000001">
    <property type="entry name" value="Nitroreductase family"/>
    <property type="match status" value="1"/>
</dbReference>
<dbReference type="GO" id="GO:0034599">
    <property type="term" value="P:cellular response to oxidative stress"/>
    <property type="evidence" value="ECO:0007669"/>
    <property type="project" value="InterPro"/>
</dbReference>
<evidence type="ECO:0000259" key="7">
    <source>
        <dbReference type="Pfam" id="PF00881"/>
    </source>
</evidence>
<sequence>MLVAIFSNRRLLAAAALVRVVCHTWCSPSTTRCLLLFRLHAAAPCSLSLTPSASAVSFFHFSLPPQPLFPAPQPQPPLPHRPIMSAATEFLKALQQRRSIYSIGRKPLSLTNEQVVALVQGLVREAPSAFNVQSSRAVILFGAQHEKLWDIALEGMKAHGVSGDALEAAKQKIASCFAAGVGTVLFFEDTAAIDELKKNVPAYAHNYDSFSLQASGMAQYAVWSALAQAQIGGTMQHYNELIEADVRKQFDVPASWKLISQLPFGSIEAPAQPRTYIPDEGRFLVKGL</sequence>
<evidence type="ECO:0000313" key="8">
    <source>
        <dbReference type="EMBL" id="EPY33200.1"/>
    </source>
</evidence>
<proteinExistence type="predicted"/>
<dbReference type="EMBL" id="ATMH01002429">
    <property type="protein sequence ID" value="EPY33200.1"/>
    <property type="molecule type" value="Genomic_DNA"/>
</dbReference>
<keyword evidence="4" id="KW-0560">Oxidoreductase</keyword>
<dbReference type="OrthoDB" id="270207at2759"/>
<keyword evidence="9" id="KW-1185">Reference proteome</keyword>
<dbReference type="InterPro" id="IPR033877">
    <property type="entry name" value="Frm2/Hbn1"/>
</dbReference>
<dbReference type="Proteomes" id="UP000015354">
    <property type="component" value="Unassembled WGS sequence"/>
</dbReference>
<dbReference type="AlphaFoldDB" id="S9WB54"/>
<dbReference type="CDD" id="cd02140">
    <property type="entry name" value="Frm2-like"/>
    <property type="match status" value="1"/>
</dbReference>
<feature type="signal peptide" evidence="6">
    <location>
        <begin position="1"/>
        <end position="26"/>
    </location>
</feature>
<dbReference type="GO" id="GO:0016491">
    <property type="term" value="F:oxidoreductase activity"/>
    <property type="evidence" value="ECO:0007669"/>
    <property type="project" value="UniProtKB-KW"/>
</dbReference>
<evidence type="ECO:0000256" key="2">
    <source>
        <dbReference type="ARBA" id="ARBA00004496"/>
    </source>
</evidence>
<evidence type="ECO:0000256" key="1">
    <source>
        <dbReference type="ARBA" id="ARBA00004123"/>
    </source>
</evidence>
<dbReference type="InterPro" id="IPR000415">
    <property type="entry name" value="Nitroreductase-like"/>
</dbReference>